<organism evidence="1 2">
    <name type="scientific">Octopus sinensis</name>
    <name type="common">East Asian common octopus</name>
    <dbReference type="NCBI Taxonomy" id="2607531"/>
    <lineage>
        <taxon>Eukaryota</taxon>
        <taxon>Metazoa</taxon>
        <taxon>Spiralia</taxon>
        <taxon>Lophotrochozoa</taxon>
        <taxon>Mollusca</taxon>
        <taxon>Cephalopoda</taxon>
        <taxon>Coleoidea</taxon>
        <taxon>Octopodiformes</taxon>
        <taxon>Octopoda</taxon>
        <taxon>Incirrata</taxon>
        <taxon>Octopodidae</taxon>
        <taxon>Octopus</taxon>
    </lineage>
</organism>
<keyword evidence="1" id="KW-1185">Reference proteome</keyword>
<sequence length="132" mass="14446">MCHVIGQKGNGTGISISHDTILTCSHVVCDNSEVSIKLHGDKHWHQATLVYSAPLTEPFDVAVLKLNNCSSLTPTKSVSFTEITMAVEELLKHGISHLHQLLAIRTLHPSKISCFLKFAMLLLTCLFALPSL</sequence>
<dbReference type="InterPro" id="IPR009003">
    <property type="entry name" value="Peptidase_S1_PA"/>
</dbReference>
<dbReference type="AlphaFoldDB" id="A0A7E6FE44"/>
<dbReference type="RefSeq" id="XP_036365828.1">
    <property type="nucleotide sequence ID" value="XM_036509935.1"/>
</dbReference>
<evidence type="ECO:0000313" key="1">
    <source>
        <dbReference type="Proteomes" id="UP000515154"/>
    </source>
</evidence>
<dbReference type="Pfam" id="PF13365">
    <property type="entry name" value="Trypsin_2"/>
    <property type="match status" value="1"/>
</dbReference>
<evidence type="ECO:0000313" key="2">
    <source>
        <dbReference type="RefSeq" id="XP_036365828.1"/>
    </source>
</evidence>
<dbReference type="Gene3D" id="2.40.10.10">
    <property type="entry name" value="Trypsin-like serine proteases"/>
    <property type="match status" value="1"/>
</dbReference>
<protein>
    <submittedName>
        <fullName evidence="2">Uncharacterized protein LOC118766528</fullName>
    </submittedName>
</protein>
<reference evidence="2" key="1">
    <citation type="submission" date="2025-08" db="UniProtKB">
        <authorList>
            <consortium name="RefSeq"/>
        </authorList>
    </citation>
    <scope>IDENTIFICATION</scope>
</reference>
<proteinExistence type="predicted"/>
<dbReference type="InterPro" id="IPR043504">
    <property type="entry name" value="Peptidase_S1_PA_chymotrypsin"/>
</dbReference>
<dbReference type="KEGG" id="osn:118766528"/>
<gene>
    <name evidence="2" type="primary">LOC118766528</name>
</gene>
<accession>A0A7E6FE44</accession>
<dbReference type="SUPFAM" id="SSF50494">
    <property type="entry name" value="Trypsin-like serine proteases"/>
    <property type="match status" value="1"/>
</dbReference>
<name>A0A7E6FE44_9MOLL</name>
<dbReference type="Proteomes" id="UP000515154">
    <property type="component" value="Linkage group LG16"/>
</dbReference>